<feature type="compositionally biased region" description="Basic and acidic residues" evidence="10">
    <location>
        <begin position="39"/>
        <end position="50"/>
    </location>
</feature>
<name>A0A7N9CNW8_MACFA</name>
<evidence type="ECO:0000256" key="10">
    <source>
        <dbReference type="SAM" id="MobiDB-lite"/>
    </source>
</evidence>
<evidence type="ECO:0000256" key="2">
    <source>
        <dbReference type="ARBA" id="ARBA00018808"/>
    </source>
</evidence>
<evidence type="ECO:0000256" key="6">
    <source>
        <dbReference type="ARBA" id="ARBA00022782"/>
    </source>
</evidence>
<dbReference type="Bgee" id="ENSMFAG00000043390">
    <property type="expression patterns" value="Expressed in liver and 13 other cell types or tissues"/>
</dbReference>
<evidence type="ECO:0000256" key="4">
    <source>
        <dbReference type="ARBA" id="ARBA00022525"/>
    </source>
</evidence>
<dbReference type="Proteomes" id="UP000233100">
    <property type="component" value="Chromosome 3"/>
</dbReference>
<proteinExistence type="predicted"/>
<dbReference type="GO" id="GO:0030154">
    <property type="term" value="P:cell differentiation"/>
    <property type="evidence" value="ECO:0007669"/>
    <property type="project" value="UniProtKB-KW"/>
</dbReference>
<sequence>MGRKAGAASREAGPTGQGRSRSCWRGSRRWGWEEVGATPREKREEADSEAKISAAGRAGVTRKHATAADPAGPVAGRVGVGVAELTEAQRRGLQVALEEFHKHPPVQWAFQETGVDSAVDTHFPAGIFVRLEFKLQQTSCRKRDWKKPECKVRPNGSCMVPLGPLSVVTSGRPQTPRRGPRSIPGHDNKAALPAASQLLVLLAFLLNIAQRRPKKAGGQHPSCGQGEQSLLCSRARSAPMKCQAGMQMKQKHLIDVWTRKGREGARAGREGVQWQSGEAHLQGRGVPLLLPGVLWATQPANSLPTAGRRGWPSPTFLACSLRRK</sequence>
<keyword evidence="6" id="KW-0221">Differentiation</keyword>
<keyword evidence="8" id="KW-0395">Inflammatory response</keyword>
<evidence type="ECO:0000256" key="1">
    <source>
        <dbReference type="ARBA" id="ARBA00004613"/>
    </source>
</evidence>
<keyword evidence="3" id="KW-0145">Chemotaxis</keyword>
<dbReference type="GO" id="GO:0031012">
    <property type="term" value="C:extracellular matrix"/>
    <property type="evidence" value="ECO:0007669"/>
    <property type="project" value="TreeGrafter"/>
</dbReference>
<reference evidence="11" key="2">
    <citation type="submission" date="2025-08" db="UniProtKB">
        <authorList>
            <consortium name="Ensembl"/>
        </authorList>
    </citation>
    <scope>IDENTIFICATION</scope>
</reference>
<dbReference type="GO" id="GO:0050921">
    <property type="term" value="P:positive regulation of chemotaxis"/>
    <property type="evidence" value="ECO:0007669"/>
    <property type="project" value="TreeGrafter"/>
</dbReference>
<organism evidence="11 12">
    <name type="scientific">Macaca fascicularis</name>
    <name type="common">Crab-eating macaque</name>
    <name type="synonym">Cynomolgus monkey</name>
    <dbReference type="NCBI Taxonomy" id="9541"/>
    <lineage>
        <taxon>Eukaryota</taxon>
        <taxon>Metazoa</taxon>
        <taxon>Chordata</taxon>
        <taxon>Craniata</taxon>
        <taxon>Vertebrata</taxon>
        <taxon>Euteleostomi</taxon>
        <taxon>Mammalia</taxon>
        <taxon>Eutheria</taxon>
        <taxon>Euarchontoglires</taxon>
        <taxon>Primates</taxon>
        <taxon>Haplorrhini</taxon>
        <taxon>Catarrhini</taxon>
        <taxon>Cercopithecidae</taxon>
        <taxon>Cercopithecinae</taxon>
        <taxon>Macaca</taxon>
    </lineage>
</organism>
<dbReference type="PANTHER" id="PTHR15106">
    <property type="entry name" value="RETINOIC ACID RECEPTOR RESPONDER PROTEIN 2"/>
    <property type="match status" value="1"/>
</dbReference>
<evidence type="ECO:0000313" key="11">
    <source>
        <dbReference type="Ensembl" id="ENSMFAP00000051482.1"/>
    </source>
</evidence>
<keyword evidence="5" id="KW-0732">Signal</keyword>
<dbReference type="GO" id="GO:0006935">
    <property type="term" value="P:chemotaxis"/>
    <property type="evidence" value="ECO:0007669"/>
    <property type="project" value="UniProtKB-KW"/>
</dbReference>
<reference evidence="11" key="3">
    <citation type="submission" date="2025-09" db="UniProtKB">
        <authorList>
            <consortium name="Ensembl"/>
        </authorList>
    </citation>
    <scope>IDENTIFICATION</scope>
</reference>
<dbReference type="GO" id="GO:0045087">
    <property type="term" value="P:innate immune response"/>
    <property type="evidence" value="ECO:0007669"/>
    <property type="project" value="TreeGrafter"/>
</dbReference>
<evidence type="ECO:0000256" key="9">
    <source>
        <dbReference type="ARBA" id="ARBA00032785"/>
    </source>
</evidence>
<keyword evidence="12" id="KW-1185">Reference proteome</keyword>
<evidence type="ECO:0000256" key="5">
    <source>
        <dbReference type="ARBA" id="ARBA00022729"/>
    </source>
</evidence>
<evidence type="ECO:0000256" key="8">
    <source>
        <dbReference type="ARBA" id="ARBA00023198"/>
    </source>
</evidence>
<dbReference type="InterPro" id="IPR046350">
    <property type="entry name" value="Cystatin_sf"/>
</dbReference>
<dbReference type="GO" id="GO:0050994">
    <property type="term" value="P:regulation of lipid catabolic process"/>
    <property type="evidence" value="ECO:0007669"/>
    <property type="project" value="InterPro"/>
</dbReference>
<dbReference type="AlphaFoldDB" id="A0A7N9CNW8"/>
<accession>A0A7N9CNW8</accession>
<comment type="subcellular location">
    <subcellularLocation>
        <location evidence="1">Secreted</location>
    </subcellularLocation>
</comment>
<dbReference type="PANTHER" id="PTHR15106:SF2">
    <property type="entry name" value="RETINOIC ACID RECEPTOR RESPONDER PROTEIN 2"/>
    <property type="match status" value="1"/>
</dbReference>
<feature type="region of interest" description="Disordered" evidence="10">
    <location>
        <begin position="1"/>
        <end position="72"/>
    </location>
</feature>
<dbReference type="GeneTree" id="ENSGT00390000016226"/>
<dbReference type="SUPFAM" id="SSF54403">
    <property type="entry name" value="Cystatin/monellin"/>
    <property type="match status" value="1"/>
</dbReference>
<dbReference type="GO" id="GO:0006954">
    <property type="term" value="P:inflammatory response"/>
    <property type="evidence" value="ECO:0007669"/>
    <property type="project" value="UniProtKB-KW"/>
</dbReference>
<reference evidence="11 12" key="1">
    <citation type="submission" date="2013-03" db="EMBL/GenBank/DDBJ databases">
        <authorList>
            <person name="Warren W."/>
            <person name="Wilson R.K."/>
        </authorList>
    </citation>
    <scope>NUCLEOTIDE SEQUENCE</scope>
</reference>
<protein>
    <recommendedName>
        <fullName evidence="2">Retinoic acid receptor responder protein 2</fullName>
    </recommendedName>
    <alternativeName>
        <fullName evidence="9">Chemerin</fullName>
    </alternativeName>
</protein>
<keyword evidence="7" id="KW-1015">Disulfide bond</keyword>
<keyword evidence="4" id="KW-0964">Secreted</keyword>
<evidence type="ECO:0000313" key="12">
    <source>
        <dbReference type="Proteomes" id="UP000233100"/>
    </source>
</evidence>
<dbReference type="GO" id="GO:0005615">
    <property type="term" value="C:extracellular space"/>
    <property type="evidence" value="ECO:0007669"/>
    <property type="project" value="TreeGrafter"/>
</dbReference>
<feature type="region of interest" description="Disordered" evidence="10">
    <location>
        <begin position="163"/>
        <end position="186"/>
    </location>
</feature>
<dbReference type="Ensembl" id="ENSMFAT00000079833.1">
    <property type="protein sequence ID" value="ENSMFAP00000051482.1"/>
    <property type="gene ID" value="ENSMFAG00000043390.2"/>
</dbReference>
<evidence type="ECO:0000256" key="3">
    <source>
        <dbReference type="ARBA" id="ARBA00022500"/>
    </source>
</evidence>
<dbReference type="GO" id="GO:0005102">
    <property type="term" value="F:signaling receptor binding"/>
    <property type="evidence" value="ECO:0007669"/>
    <property type="project" value="InterPro"/>
</dbReference>
<dbReference type="InterPro" id="IPR029562">
    <property type="entry name" value="Chemerin"/>
</dbReference>
<evidence type="ECO:0000256" key="7">
    <source>
        <dbReference type="ARBA" id="ARBA00023157"/>
    </source>
</evidence>